<keyword evidence="1" id="KW-1133">Transmembrane helix</keyword>
<comment type="caution">
    <text evidence="2">The sequence shown here is derived from an EMBL/GenBank/DDBJ whole genome shotgun (WGS) entry which is preliminary data.</text>
</comment>
<reference evidence="2" key="1">
    <citation type="submission" date="2019-03" db="EMBL/GenBank/DDBJ databases">
        <title>Single cell metagenomics reveals metabolic interactions within the superorganism composed of flagellate Streblomastix strix and complex community of Bacteroidetes bacteria on its surface.</title>
        <authorList>
            <person name="Treitli S.C."/>
            <person name="Kolisko M."/>
            <person name="Husnik F."/>
            <person name="Keeling P."/>
            <person name="Hampl V."/>
        </authorList>
    </citation>
    <scope>NUCLEOTIDE SEQUENCE</scope>
    <source>
        <strain evidence="2">STM</strain>
    </source>
</reference>
<dbReference type="AlphaFoldDB" id="A0A5J4SSI4"/>
<protein>
    <submittedName>
        <fullName evidence="2">Uncharacterized protein</fullName>
    </submittedName>
</protein>
<dbReference type="EMBL" id="SNRY01000053">
    <property type="protein sequence ID" value="KAA6349149.1"/>
    <property type="molecule type" value="Genomic_DNA"/>
</dbReference>
<proteinExistence type="predicted"/>
<organism evidence="2">
    <name type="scientific">termite gut metagenome</name>
    <dbReference type="NCBI Taxonomy" id="433724"/>
    <lineage>
        <taxon>unclassified sequences</taxon>
        <taxon>metagenomes</taxon>
        <taxon>organismal metagenomes</taxon>
    </lineage>
</organism>
<evidence type="ECO:0000313" key="2">
    <source>
        <dbReference type="EMBL" id="KAA6349149.1"/>
    </source>
</evidence>
<evidence type="ECO:0000256" key="1">
    <source>
        <dbReference type="SAM" id="Phobius"/>
    </source>
</evidence>
<sequence length="43" mass="4870">MGKNKKKVRRKKEVQQGERAVKIVFISLVIVGILSIVLYSILS</sequence>
<gene>
    <name evidence="2" type="ORF">EZS27_003452</name>
</gene>
<name>A0A5J4SSI4_9ZZZZ</name>
<keyword evidence="1" id="KW-0812">Transmembrane</keyword>
<keyword evidence="1" id="KW-0472">Membrane</keyword>
<feature type="transmembrane region" description="Helical" evidence="1">
    <location>
        <begin position="20"/>
        <end position="42"/>
    </location>
</feature>
<accession>A0A5J4SSI4</accession>